<gene>
    <name evidence="2" type="ORF">FH5T_02960</name>
    <name evidence="3" type="ORF">SAMN05444285_1378</name>
</gene>
<dbReference type="HOGENOM" id="CLU_1632763_0_0_10"/>
<proteinExistence type="predicted"/>
<dbReference type="AlphaFoldDB" id="X5E4G4"/>
<dbReference type="STRING" id="1168034.FH5T_02960"/>
<dbReference type="Proteomes" id="UP000023772">
    <property type="component" value="Chromosome"/>
</dbReference>
<dbReference type="EMBL" id="CP007451">
    <property type="protein sequence ID" value="AHW61511.1"/>
    <property type="molecule type" value="Genomic_DNA"/>
</dbReference>
<reference evidence="2 4" key="1">
    <citation type="submission" date="2014-03" db="EMBL/GenBank/DDBJ databases">
        <title>Complete genome sequence of a deeply braunched marine Bacteroidia bacterium Draconibacterium orientale type strain FH5T.</title>
        <authorList>
            <person name="Li X."/>
            <person name="Wang X."/>
            <person name="Xie Z."/>
            <person name="Du Z."/>
            <person name="Chen G."/>
        </authorList>
    </citation>
    <scope>NUCLEOTIDE SEQUENCE [LARGE SCALE GENOMIC DNA]</scope>
    <source>
        <strain evidence="2 4">FH5</strain>
    </source>
</reference>
<keyword evidence="1" id="KW-0812">Transmembrane</keyword>
<dbReference type="Proteomes" id="UP000181981">
    <property type="component" value="Unassembled WGS sequence"/>
</dbReference>
<protein>
    <submittedName>
        <fullName evidence="3">Uncharacterized protein</fullName>
    </submittedName>
</protein>
<dbReference type="EMBL" id="FOHT01000037">
    <property type="protein sequence ID" value="SEU04000.1"/>
    <property type="molecule type" value="Genomic_DNA"/>
</dbReference>
<reference evidence="3 5" key="2">
    <citation type="submission" date="2016-10" db="EMBL/GenBank/DDBJ databases">
        <authorList>
            <person name="de Groot N.N."/>
        </authorList>
    </citation>
    <scope>NUCLEOTIDE SEQUENCE [LARGE SCALE GENOMIC DNA]</scope>
    <source>
        <strain evidence="3 5">DSM 25947</strain>
    </source>
</reference>
<evidence type="ECO:0000313" key="2">
    <source>
        <dbReference type="EMBL" id="AHW61511.1"/>
    </source>
</evidence>
<evidence type="ECO:0000313" key="5">
    <source>
        <dbReference type="Proteomes" id="UP000181981"/>
    </source>
</evidence>
<dbReference type="OrthoDB" id="894278at2"/>
<dbReference type="RefSeq" id="WP_038555412.1">
    <property type="nucleotide sequence ID" value="NZ_CAXXJF010000003.1"/>
</dbReference>
<accession>X5E4G4</accession>
<evidence type="ECO:0000256" key="1">
    <source>
        <dbReference type="SAM" id="Phobius"/>
    </source>
</evidence>
<evidence type="ECO:0000313" key="3">
    <source>
        <dbReference type="EMBL" id="SEU04000.1"/>
    </source>
</evidence>
<organism evidence="3 5">
    <name type="scientific">Draconibacterium orientale</name>
    <dbReference type="NCBI Taxonomy" id="1168034"/>
    <lineage>
        <taxon>Bacteria</taxon>
        <taxon>Pseudomonadati</taxon>
        <taxon>Bacteroidota</taxon>
        <taxon>Bacteroidia</taxon>
        <taxon>Marinilabiliales</taxon>
        <taxon>Prolixibacteraceae</taxon>
        <taxon>Draconibacterium</taxon>
    </lineage>
</organism>
<feature type="transmembrane region" description="Helical" evidence="1">
    <location>
        <begin position="101"/>
        <end position="119"/>
    </location>
</feature>
<feature type="transmembrane region" description="Helical" evidence="1">
    <location>
        <begin position="68"/>
        <end position="85"/>
    </location>
</feature>
<feature type="transmembrane region" description="Helical" evidence="1">
    <location>
        <begin position="36"/>
        <end position="56"/>
    </location>
</feature>
<feature type="transmembrane region" description="Helical" evidence="1">
    <location>
        <begin position="131"/>
        <end position="152"/>
    </location>
</feature>
<keyword evidence="1" id="KW-1133">Transmembrane helix</keyword>
<feature type="transmembrane region" description="Helical" evidence="1">
    <location>
        <begin position="6"/>
        <end position="24"/>
    </location>
</feature>
<dbReference type="KEGG" id="dori:FH5T_02960"/>
<name>X5E4G4_9BACT</name>
<keyword evidence="4" id="KW-1185">Reference proteome</keyword>
<keyword evidence="1" id="KW-0472">Membrane</keyword>
<sequence>MNAIIGTIVIISYLVMLVRMLPAGKGKMDVFERIPLLLPYWWKFVGIGWLLFVFAYSIFQGNIDPSKNTFLLSGIYFGLLQIAFSKEKDDDEFAEQIRMKAMYISIISFFILAGIYSAYEIIEPNSFSENAFIWFMMLLNATYILYLSYFYFTKYRTLKNQN</sequence>
<evidence type="ECO:0000313" key="4">
    <source>
        <dbReference type="Proteomes" id="UP000023772"/>
    </source>
</evidence>